<feature type="region of interest" description="Disordered" evidence="1">
    <location>
        <begin position="66"/>
        <end position="96"/>
    </location>
</feature>
<feature type="compositionally biased region" description="Basic residues" evidence="1">
    <location>
        <begin position="77"/>
        <end position="96"/>
    </location>
</feature>
<accession>A0A8X6WVT3</accession>
<reference evidence="2" key="1">
    <citation type="submission" date="2020-08" db="EMBL/GenBank/DDBJ databases">
        <title>Multicomponent nature underlies the extraordinary mechanical properties of spider dragline silk.</title>
        <authorList>
            <person name="Kono N."/>
            <person name="Nakamura H."/>
            <person name="Mori M."/>
            <person name="Yoshida Y."/>
            <person name="Ohtoshi R."/>
            <person name="Malay A.D."/>
            <person name="Moran D.A.P."/>
            <person name="Tomita M."/>
            <person name="Numata K."/>
            <person name="Arakawa K."/>
        </authorList>
    </citation>
    <scope>NUCLEOTIDE SEQUENCE</scope>
</reference>
<proteinExistence type="predicted"/>
<evidence type="ECO:0000313" key="2">
    <source>
        <dbReference type="EMBL" id="GFY42155.1"/>
    </source>
</evidence>
<comment type="caution">
    <text evidence="2">The sequence shown here is derived from an EMBL/GenBank/DDBJ whole genome shotgun (WGS) entry which is preliminary data.</text>
</comment>
<feature type="compositionally biased region" description="Basic and acidic residues" evidence="1">
    <location>
        <begin position="66"/>
        <end position="76"/>
    </location>
</feature>
<dbReference type="AlphaFoldDB" id="A0A8X6WVT3"/>
<dbReference type="Proteomes" id="UP000886998">
    <property type="component" value="Unassembled WGS sequence"/>
</dbReference>
<feature type="region of interest" description="Disordered" evidence="1">
    <location>
        <begin position="42"/>
        <end position="61"/>
    </location>
</feature>
<evidence type="ECO:0000256" key="1">
    <source>
        <dbReference type="SAM" id="MobiDB-lite"/>
    </source>
</evidence>
<name>A0A8X6WVT3_9ARAC</name>
<organism evidence="2 3">
    <name type="scientific">Trichonephila inaurata madagascariensis</name>
    <dbReference type="NCBI Taxonomy" id="2747483"/>
    <lineage>
        <taxon>Eukaryota</taxon>
        <taxon>Metazoa</taxon>
        <taxon>Ecdysozoa</taxon>
        <taxon>Arthropoda</taxon>
        <taxon>Chelicerata</taxon>
        <taxon>Arachnida</taxon>
        <taxon>Araneae</taxon>
        <taxon>Araneomorphae</taxon>
        <taxon>Entelegynae</taxon>
        <taxon>Araneoidea</taxon>
        <taxon>Nephilidae</taxon>
        <taxon>Trichonephila</taxon>
        <taxon>Trichonephila inaurata</taxon>
    </lineage>
</organism>
<dbReference type="EMBL" id="BMAV01002909">
    <property type="protein sequence ID" value="GFY42155.1"/>
    <property type="molecule type" value="Genomic_DNA"/>
</dbReference>
<keyword evidence="3" id="KW-1185">Reference proteome</keyword>
<gene>
    <name evidence="2" type="ORF">TNIN_94981</name>
</gene>
<protein>
    <submittedName>
        <fullName evidence="2">Uncharacterized protein</fullName>
    </submittedName>
</protein>
<sequence length="183" mass="20131">MPSKEINRQGSSKEICHLLPSVAFVKGPNKTGGVLSQTFGKSFPEVTSDNGARAGRETHSELKKITPAAKRGDALGRRGKRWRHQISKSSAGRRKHRSLAEYKIGTVAPRDIKGPERMHAASRVESGTAFHILLLRRKDSRDEDKTSAGTIRRPREETGSWAVSCKFQGIGCRDEVQAAAEDI</sequence>
<evidence type="ECO:0000313" key="3">
    <source>
        <dbReference type="Proteomes" id="UP000886998"/>
    </source>
</evidence>